<dbReference type="AlphaFoldDB" id="A0A3B6IUX6"/>
<feature type="repeat" description="PPR" evidence="4">
    <location>
        <begin position="1136"/>
        <end position="1170"/>
    </location>
</feature>
<evidence type="ECO:0000256" key="1">
    <source>
        <dbReference type="ARBA" id="ARBA00007626"/>
    </source>
</evidence>
<dbReference type="OMA" id="INGLCAN"/>
<dbReference type="InterPro" id="IPR002885">
    <property type="entry name" value="PPR_rpt"/>
</dbReference>
<organism evidence="5">
    <name type="scientific">Triticum aestivum</name>
    <name type="common">Wheat</name>
    <dbReference type="NCBI Taxonomy" id="4565"/>
    <lineage>
        <taxon>Eukaryota</taxon>
        <taxon>Viridiplantae</taxon>
        <taxon>Streptophyta</taxon>
        <taxon>Embryophyta</taxon>
        <taxon>Tracheophyta</taxon>
        <taxon>Spermatophyta</taxon>
        <taxon>Magnoliopsida</taxon>
        <taxon>Liliopsida</taxon>
        <taxon>Poales</taxon>
        <taxon>Poaceae</taxon>
        <taxon>BOP clade</taxon>
        <taxon>Pooideae</taxon>
        <taxon>Triticodae</taxon>
        <taxon>Triticeae</taxon>
        <taxon>Triticinae</taxon>
        <taxon>Triticum</taxon>
    </lineage>
</organism>
<dbReference type="Gramene" id="TraesPARA_EIv1.0_1381530.1">
    <property type="protein sequence ID" value="TraesPARA_EIv1.0_1381530.1.CDS"/>
    <property type="gene ID" value="TraesPARA_EIv1.0_1381530"/>
</dbReference>
<evidence type="ECO:0000313" key="5">
    <source>
        <dbReference type="EnsemblPlants" id="TraesCS4B02G284400.1"/>
    </source>
</evidence>
<dbReference type="PANTHER" id="PTHR47939:SF6">
    <property type="entry name" value="OS03G0168400 PROTEIN"/>
    <property type="match status" value="1"/>
</dbReference>
<dbReference type="Proteomes" id="UP000019116">
    <property type="component" value="Chromosome 4B"/>
</dbReference>
<dbReference type="Pfam" id="PF13041">
    <property type="entry name" value="PPR_2"/>
    <property type="match status" value="2"/>
</dbReference>
<feature type="repeat" description="PPR" evidence="4">
    <location>
        <begin position="409"/>
        <end position="443"/>
    </location>
</feature>
<evidence type="ECO:0000313" key="6">
    <source>
        <dbReference type="Proteomes" id="UP000019116"/>
    </source>
</evidence>
<dbReference type="PANTHER" id="PTHR47939">
    <property type="entry name" value="MEMBRANE-ASSOCIATED SALT-INDUCIBLE PROTEIN-LIKE"/>
    <property type="match status" value="1"/>
</dbReference>
<dbReference type="PROSITE" id="PS51375">
    <property type="entry name" value="PPR"/>
    <property type="match status" value="7"/>
</dbReference>
<feature type="repeat" description="PPR" evidence="4">
    <location>
        <begin position="926"/>
        <end position="960"/>
    </location>
</feature>
<evidence type="ECO:0008006" key="7">
    <source>
        <dbReference type="Google" id="ProtNLM"/>
    </source>
</evidence>
<sequence length="1249" mass="140852">MWKAWQLRRAIHLRRRRPSSNLRREPKIGHRGYANNVPELNSNSGALLKGERYYTLGKREGSSVCNSAIAGASEETGFSAEHDIGGECEADVHLVAKLGPGIGKLIMSKCSFIFDSGRDTFEGNCSLRDVLKLGLWLSPETLRRFWRASRLRPEDFLDILIGFGQGAAEVRNARFLWNLYRWASWQSKDFRHLPRALTDASRLFSQITQMYSEAGHLDKSVALFDCARSKCLIPSASCYQVLLNRLVGKRKEELVLRVYVDMLEVGLGSCTEGDILDFVVNALVKGDKFLQAIRIIRQLKSLNIEISKGSLSTVAKEFCRKKDIGDMMNFLEEWRYLPELRLCNRMLASLCTNLGTDEAWFVLQRLESLGFAPDATAFGIFICHSCREMKLKAAFLYLSECFSRHIEPKVCAYNAIIGGVFTEGLYRHAKYILEDMIERKIMPELLTYRILLAGYCKYRQFDDIEHILRTMETNGVNDLPSGNCVLSKALSFLGLDHLGVKVKRDNATGFPKAEFFDSVGNGLYLDTDSKRFEISLVQILDNALYLDINSKIVNACQQGNVASALLLKNEAFQWGHYISPASSSELIKSLCASPAHVMDVIDLMEEMPYTFDKLDAQTLNLVVQTLSKNETSARAKLVLDRLFRRGLPVNQDTYTYLLIGFCTERNIAGFWECWNVATKFSWSPDKKDVIPLISHLCKWGVMEEALQLISVLLDCYPNLFLSAYCALLKELCRTGYTNVGCAMLEALLEKGVDVGRSLILNVAEGFLKEQKTVESIGLYDICGNEIKISDLFTHQFAFSSLALFDAERCKDLVQSMMKTECSDVSACSCIVNELLQTGKVSQAISVVQASTSGKKLSVKLLNSILQSYCCLNNWRKVDAVLCIMLKIHGISISSYRLLVRRMCEQSQFSSALYLKELIQDSDKSKDLILYNILLFYLFKRRNILQVLDLLKDMKGNGISPDKTTYDFLVYGFHKSGDTDRSVTMLDACIAQGLTPSSRSLRIVLSHHCLLGNLEKALQLFHMIEGSEWKHGLVIELTLISALLSFGRNSEAKSCLNNLSRSALATSYISFDVLIKEFCRLGDVEMSVNLINTMLKHGRLPSDASYSSIIYRLCILKEFDRALDFLAEMQLENLKPSEISCDALMRGLCALGRTSDAKKILEMLRTFGSAASFGMYRTVFDNYRRCNNTPEAAGLLHDMQQAGHTPNFEMQWSVISNLSRTDRKTEGCEQPILSNLISSSEFPMKDNRRK</sequence>
<dbReference type="Gramene" id="TraesCLE_scaffold_082215_01G000100.1">
    <property type="protein sequence ID" value="TraesCLE_scaffold_082215_01G000100.1"/>
    <property type="gene ID" value="TraesCLE_scaffold_082215_01G000100"/>
</dbReference>
<protein>
    <recommendedName>
        <fullName evidence="7">Pentacotripeptide-repeat region of PRORP domain-containing protein</fullName>
    </recommendedName>
</protein>
<reference evidence="5" key="2">
    <citation type="submission" date="2018-10" db="UniProtKB">
        <authorList>
            <consortium name="EnsemblPlants"/>
        </authorList>
    </citation>
    <scope>IDENTIFICATION</scope>
</reference>
<evidence type="ECO:0000256" key="4">
    <source>
        <dbReference type="PROSITE-ProRule" id="PRU00708"/>
    </source>
</evidence>
<dbReference type="Gramene" id="TraesKAR4B01G0381320.1">
    <property type="protein sequence ID" value="cds.TraesKAR4B01G0381320.1"/>
    <property type="gene ID" value="TraesKAR4B01G0381320"/>
</dbReference>
<dbReference type="Gramene" id="TraesWEE_scaffold_091305_01G000200.1">
    <property type="protein sequence ID" value="TraesWEE_scaffold_091305_01G000200.1"/>
    <property type="gene ID" value="TraesWEE_scaffold_091305_01G000200"/>
</dbReference>
<comment type="similarity">
    <text evidence="1">Belongs to the PPR family. P subfamily.</text>
</comment>
<dbReference type="Gramene" id="TraesROB_scaffold_116134_01G000200.1">
    <property type="protein sequence ID" value="TraesROB_scaffold_116134_01G000200.1"/>
    <property type="gene ID" value="TraesROB_scaffold_116134_01G000200"/>
</dbReference>
<feature type="repeat" description="PPR" evidence="4">
    <location>
        <begin position="444"/>
        <end position="478"/>
    </location>
</feature>
<dbReference type="Gene3D" id="1.25.40.10">
    <property type="entry name" value="Tetratricopeptide repeat domain"/>
    <property type="match status" value="6"/>
</dbReference>
<dbReference type="Gramene" id="TraesCAD_scaffold_068906_01G000100.1">
    <property type="protein sequence ID" value="TraesCAD_scaffold_068906_01G000100.1"/>
    <property type="gene ID" value="TraesCAD_scaffold_068906_01G000100"/>
</dbReference>
<dbReference type="Pfam" id="PF01535">
    <property type="entry name" value="PPR"/>
    <property type="match status" value="3"/>
</dbReference>
<feature type="repeat" description="PPR" evidence="4">
    <location>
        <begin position="961"/>
        <end position="995"/>
    </location>
</feature>
<dbReference type="InterPro" id="IPR011990">
    <property type="entry name" value="TPR-like_helical_dom_sf"/>
</dbReference>
<keyword evidence="3" id="KW-0809">Transit peptide</keyword>
<dbReference type="OrthoDB" id="773543at2759"/>
<evidence type="ECO:0000256" key="2">
    <source>
        <dbReference type="ARBA" id="ARBA00022737"/>
    </source>
</evidence>
<accession>A0A3B6IUX6</accession>
<dbReference type="Gramene" id="TraesCS4B02G284400.1">
    <property type="protein sequence ID" value="TraesCS4B02G284400.1"/>
    <property type="gene ID" value="TraesCS4B02G284400"/>
</dbReference>
<dbReference type="Gramene" id="TraesRN4B0100780800.1">
    <property type="protein sequence ID" value="TraesRN4B0100780800.1"/>
    <property type="gene ID" value="TraesRN4B0100780800"/>
</dbReference>
<dbReference type="Gramene" id="TraesCS4B03G0752100.1">
    <property type="protein sequence ID" value="TraesCS4B03G0752100.1.CDS"/>
    <property type="gene ID" value="TraesCS4B03G0752100"/>
</dbReference>
<proteinExistence type="inferred from homology"/>
<keyword evidence="2" id="KW-0677">Repeat</keyword>
<name>A0A3B6IUX6_WHEAT</name>
<evidence type="ECO:0000256" key="3">
    <source>
        <dbReference type="ARBA" id="ARBA00022946"/>
    </source>
</evidence>
<feature type="repeat" description="PPR" evidence="4">
    <location>
        <begin position="1066"/>
        <end position="1100"/>
    </location>
</feature>
<dbReference type="NCBIfam" id="TIGR00756">
    <property type="entry name" value="PPR"/>
    <property type="match status" value="3"/>
</dbReference>
<dbReference type="InterPro" id="IPR050667">
    <property type="entry name" value="PPR-containing_protein"/>
</dbReference>
<keyword evidence="6" id="KW-1185">Reference proteome</keyword>
<reference evidence="5" key="1">
    <citation type="submission" date="2018-08" db="EMBL/GenBank/DDBJ databases">
        <authorList>
            <person name="Rossello M."/>
        </authorList>
    </citation>
    <scope>NUCLEOTIDE SEQUENCE [LARGE SCALE GENOMIC DNA]</scope>
    <source>
        <strain evidence="5">cv. Chinese Spring</strain>
    </source>
</reference>
<feature type="repeat" description="PPR" evidence="4">
    <location>
        <begin position="1101"/>
        <end position="1135"/>
    </location>
</feature>
<dbReference type="EnsemblPlants" id="TraesCS4B02G284400.1">
    <property type="protein sequence ID" value="TraesCS4B02G284400.1"/>
    <property type="gene ID" value="TraesCS4B02G284400"/>
</dbReference>